<evidence type="ECO:0000313" key="2">
    <source>
        <dbReference type="EMBL" id="NDY89931.1"/>
    </source>
</evidence>
<comment type="caution">
    <text evidence="2">The sequence shown here is derived from an EMBL/GenBank/DDBJ whole genome shotgun (WGS) entry which is preliminary data.</text>
</comment>
<accession>A0A7C9PEZ0</accession>
<dbReference type="InterPro" id="IPR001087">
    <property type="entry name" value="GDSL"/>
</dbReference>
<organism evidence="2 3">
    <name type="scientific">Ideonella livida</name>
    <dbReference type="NCBI Taxonomy" id="2707176"/>
    <lineage>
        <taxon>Bacteria</taxon>
        <taxon>Pseudomonadati</taxon>
        <taxon>Pseudomonadota</taxon>
        <taxon>Betaproteobacteria</taxon>
        <taxon>Burkholderiales</taxon>
        <taxon>Sphaerotilaceae</taxon>
        <taxon>Ideonella</taxon>
    </lineage>
</organism>
<dbReference type="PANTHER" id="PTHR45648">
    <property type="entry name" value="GDSL LIPASE/ACYLHYDROLASE FAMILY PROTEIN (AFU_ORTHOLOGUE AFUA_4G14700)"/>
    <property type="match status" value="1"/>
</dbReference>
<proteinExistence type="predicted"/>
<evidence type="ECO:0000313" key="3">
    <source>
        <dbReference type="Proteomes" id="UP000484255"/>
    </source>
</evidence>
<dbReference type="GO" id="GO:0016788">
    <property type="term" value="F:hydrolase activity, acting on ester bonds"/>
    <property type="evidence" value="ECO:0007669"/>
    <property type="project" value="InterPro"/>
</dbReference>
<keyword evidence="1" id="KW-0378">Hydrolase</keyword>
<dbReference type="InterPro" id="IPR036514">
    <property type="entry name" value="SGNH_hydro_sf"/>
</dbReference>
<dbReference type="SUPFAM" id="SSF52266">
    <property type="entry name" value="SGNH hydrolase"/>
    <property type="match status" value="1"/>
</dbReference>
<evidence type="ECO:0000256" key="1">
    <source>
        <dbReference type="ARBA" id="ARBA00022801"/>
    </source>
</evidence>
<sequence>MRRWPLAVAVGLMLSACGGGGDGDQAPRASYGKLVSFGDSLSDVGSYATTGLVAATGGGKFTVNGGSDSRIWVQRLAAQLGVDTPCAYRTGLESSGSLAGFAQTVTTHTGCHAYAQGGARVTHPVGPGHKLLGDAMGATTVPLVTQVADHLSQSGDRFAADDLVTVLGGANDLFIQLATFSATVGAGGNATVAATTAVTAMATAATELATLVKDQILAKGAQRVVVVEVPDVSQTPMAVGQGSSAQALILNMVTTFNTTLRTALGSSDRLLVVDAFAVNQDQLAHPDQYQLSNVSDTACNLSVVSSSLVCSPATLNTGDTSRYLFADAVHPTPYGHSLLAQLVAIRMAQRGWL</sequence>
<name>A0A7C9PEZ0_9BURK</name>
<dbReference type="Gene3D" id="3.40.50.1110">
    <property type="entry name" value="SGNH hydrolase"/>
    <property type="match status" value="1"/>
</dbReference>
<reference evidence="2 3" key="1">
    <citation type="submission" date="2020-02" db="EMBL/GenBank/DDBJ databases">
        <title>Ideonella bacterium strain TBM-1.</title>
        <authorList>
            <person name="Chen W.-M."/>
        </authorList>
    </citation>
    <scope>NUCLEOTIDE SEQUENCE [LARGE SCALE GENOMIC DNA]</scope>
    <source>
        <strain evidence="2 3">TBM-1</strain>
    </source>
</reference>
<gene>
    <name evidence="2" type="ORF">G3A44_01840</name>
</gene>
<dbReference type="InterPro" id="IPR051058">
    <property type="entry name" value="GDSL_Est/Lipase"/>
</dbReference>
<protein>
    <submittedName>
        <fullName evidence="2">GDSL family lipase</fullName>
    </submittedName>
</protein>
<dbReference type="AlphaFoldDB" id="A0A7C9PEZ0"/>
<dbReference type="PROSITE" id="PS51257">
    <property type="entry name" value="PROKAR_LIPOPROTEIN"/>
    <property type="match status" value="1"/>
</dbReference>
<dbReference type="EMBL" id="JAAGOH010000001">
    <property type="protein sequence ID" value="NDY89931.1"/>
    <property type="molecule type" value="Genomic_DNA"/>
</dbReference>
<dbReference type="CDD" id="cd01847">
    <property type="entry name" value="Triacylglycerol_lipase_like"/>
    <property type="match status" value="1"/>
</dbReference>
<keyword evidence="3" id="KW-1185">Reference proteome</keyword>
<dbReference type="PANTHER" id="PTHR45648:SF22">
    <property type="entry name" value="GDSL LIPASE_ACYLHYDROLASE FAMILY PROTEIN (AFU_ORTHOLOGUE AFUA_4G14700)"/>
    <property type="match status" value="1"/>
</dbReference>
<dbReference type="Proteomes" id="UP000484255">
    <property type="component" value="Unassembled WGS sequence"/>
</dbReference>
<dbReference type="Pfam" id="PF00657">
    <property type="entry name" value="Lipase_GDSL"/>
    <property type="match status" value="1"/>
</dbReference>